<protein>
    <submittedName>
        <fullName evidence="4">DNA2/NAM7 helicase helicase domain-containing protein</fullName>
    </submittedName>
</protein>
<evidence type="ECO:0000313" key="4">
    <source>
        <dbReference type="WBParaSite" id="nRc.2.0.1.t26374-RA"/>
    </source>
</evidence>
<evidence type="ECO:0000259" key="1">
    <source>
        <dbReference type="Pfam" id="PF13086"/>
    </source>
</evidence>
<dbReference type="SUPFAM" id="SSF52540">
    <property type="entry name" value="P-loop containing nucleoside triphosphate hydrolases"/>
    <property type="match status" value="1"/>
</dbReference>
<dbReference type="WBParaSite" id="nRc.2.0.1.t26374-RA">
    <property type="protein sequence ID" value="nRc.2.0.1.t26374-RA"/>
    <property type="gene ID" value="nRc.2.0.1.g26374"/>
</dbReference>
<dbReference type="Pfam" id="PF13086">
    <property type="entry name" value="AAA_11"/>
    <property type="match status" value="1"/>
</dbReference>
<dbReference type="InterPro" id="IPR057373">
    <property type="entry name" value="ZNFX1"/>
</dbReference>
<feature type="domain" description="ZNFX1" evidence="2">
    <location>
        <begin position="432"/>
        <end position="539"/>
    </location>
</feature>
<dbReference type="GO" id="GO:0031380">
    <property type="term" value="C:nuclear RNA-directed RNA polymerase complex"/>
    <property type="evidence" value="ECO:0007669"/>
    <property type="project" value="TreeGrafter"/>
</dbReference>
<dbReference type="GO" id="GO:0004386">
    <property type="term" value="F:helicase activity"/>
    <property type="evidence" value="ECO:0007669"/>
    <property type="project" value="InterPro"/>
</dbReference>
<sequence>MPQEMKLEKENMYETSFLFFFCYTKKELKENKGDIANTFILGVIYKLQDYDYNLETQHKLQIEGKCWTAVIQNLDRKMKEYAYTEGKIEFALIFGQIEGNEKNILKNKLCGIRCIFSESSNDDAVDAVAERVIDISQDVKDESSIDEVHHPMRIAKIRLLDDDTLTDHELLFKVNNPSFFLSLNETRDHQNQFQNFSDEELLLLKLIAKSCKVNATHYRECLVNLFDQFFASKFLRETVTQDINAILLLILAENKQNVQQKAHFYRRFLTFCVEIFVELLRTLPRKMLDSASTFVSMFNLLSGTTNSAFLESCGLWDEKLDKLKAAFITLFNETKTKVSNYTDEEVKARTLSAGVRKEKPPPNNFRELGVFPSPEEILFENRPYLRKNLVDQGYNSVEHYLDVQFRLLREDYIAPLREGIAAYLRCGQNSKRKLNITVYDDVTVFPPTMDKRSGQMVSTVSFASKGMRKVRWEVSRKLLYGSLVCISGDKFRESLYFATIYDRKPQQLAEGKIGVVFELQAGQPIFNYRKTGYVMVESSAYFEAYRHVLQALLTIKDENDMPFSAYFVSCNNKISPPKFLLRNGGQLNLDCLVQNDLYRKNKSIDILNASAWMSHTAFGLDESQYEAIKLALTKELAIIQGPPGTGKTFIGYSITKALLENENVFRTSDTPILVVCYTNHALDQFLEGITTFMKQGLIRIGGRSKNPNMEQYLLKNVNDLNRLNVSSDIRFQLNILRCQKESFENAFVSLSNATSLLSKSIMNYDNLESVADKQLLQQIVRNNEKVNIILIL</sequence>
<evidence type="ECO:0000259" key="2">
    <source>
        <dbReference type="Pfam" id="PF25396"/>
    </source>
</evidence>
<dbReference type="PANTHER" id="PTHR10887">
    <property type="entry name" value="DNA2/NAM7 HELICASE FAMILY"/>
    <property type="match status" value="1"/>
</dbReference>
<dbReference type="InterPro" id="IPR041677">
    <property type="entry name" value="DNA2/NAM7_AAA_11"/>
</dbReference>
<dbReference type="PANTHER" id="PTHR10887:SF341">
    <property type="entry name" value="NFX1-TYPE ZINC FINGER-CONTAINING PROTEIN 1"/>
    <property type="match status" value="1"/>
</dbReference>
<proteinExistence type="predicted"/>
<reference evidence="4" key="1">
    <citation type="submission" date="2022-11" db="UniProtKB">
        <authorList>
            <consortium name="WormBaseParasite"/>
        </authorList>
    </citation>
    <scope>IDENTIFICATION</scope>
</reference>
<name>A0A915JJM3_ROMCU</name>
<dbReference type="Proteomes" id="UP000887565">
    <property type="component" value="Unplaced"/>
</dbReference>
<organism evidence="3 4">
    <name type="scientific">Romanomermis culicivorax</name>
    <name type="common">Nematode worm</name>
    <dbReference type="NCBI Taxonomy" id="13658"/>
    <lineage>
        <taxon>Eukaryota</taxon>
        <taxon>Metazoa</taxon>
        <taxon>Ecdysozoa</taxon>
        <taxon>Nematoda</taxon>
        <taxon>Enoplea</taxon>
        <taxon>Dorylaimia</taxon>
        <taxon>Mermithida</taxon>
        <taxon>Mermithoidea</taxon>
        <taxon>Mermithidae</taxon>
        <taxon>Romanomermis</taxon>
    </lineage>
</organism>
<feature type="domain" description="DNA2/NAM7 helicase helicase" evidence="1">
    <location>
        <begin position="620"/>
        <end position="722"/>
    </location>
</feature>
<keyword evidence="3" id="KW-1185">Reference proteome</keyword>
<dbReference type="AlphaFoldDB" id="A0A915JJM3"/>
<dbReference type="Pfam" id="PF25396">
    <property type="entry name" value="ZNFX1"/>
    <property type="match status" value="1"/>
</dbReference>
<dbReference type="InterPro" id="IPR045055">
    <property type="entry name" value="DNA2/NAM7-like"/>
</dbReference>
<accession>A0A915JJM3</accession>
<dbReference type="InterPro" id="IPR027417">
    <property type="entry name" value="P-loop_NTPase"/>
</dbReference>
<dbReference type="Gene3D" id="3.40.50.300">
    <property type="entry name" value="P-loop containing nucleotide triphosphate hydrolases"/>
    <property type="match status" value="1"/>
</dbReference>
<dbReference type="GO" id="GO:0031048">
    <property type="term" value="P:regulatory ncRNA-mediated heterochromatin formation"/>
    <property type="evidence" value="ECO:0007669"/>
    <property type="project" value="TreeGrafter"/>
</dbReference>
<evidence type="ECO:0000313" key="3">
    <source>
        <dbReference type="Proteomes" id="UP000887565"/>
    </source>
</evidence>